<gene>
    <name evidence="3" type="ORF">Q8A70_04910</name>
</gene>
<comment type="caution">
    <text evidence="3">The sequence shown here is derived from an EMBL/GenBank/DDBJ whole genome shotgun (WGS) entry which is preliminary data.</text>
</comment>
<keyword evidence="4" id="KW-1185">Reference proteome</keyword>
<dbReference type="SUPFAM" id="SSF143456">
    <property type="entry name" value="VC0467-like"/>
    <property type="match status" value="1"/>
</dbReference>
<evidence type="ECO:0000256" key="1">
    <source>
        <dbReference type="ARBA" id="ARBA00009600"/>
    </source>
</evidence>
<dbReference type="PANTHER" id="PTHR30327">
    <property type="entry name" value="UNCHARACTERIZED PROTEIN YQGE"/>
    <property type="match status" value="1"/>
</dbReference>
<dbReference type="Pfam" id="PF02622">
    <property type="entry name" value="DUF179"/>
    <property type="match status" value="1"/>
</dbReference>
<evidence type="ECO:0000313" key="3">
    <source>
        <dbReference type="EMBL" id="MDQ7246990.1"/>
    </source>
</evidence>
<accession>A0ABU0YIH8</accession>
<dbReference type="Gene3D" id="3.40.1740.10">
    <property type="entry name" value="VC0467-like"/>
    <property type="match status" value="1"/>
</dbReference>
<organism evidence="3 4">
    <name type="scientific">Dongia sedimenti</name>
    <dbReference type="NCBI Taxonomy" id="3064282"/>
    <lineage>
        <taxon>Bacteria</taxon>
        <taxon>Pseudomonadati</taxon>
        <taxon>Pseudomonadota</taxon>
        <taxon>Alphaproteobacteria</taxon>
        <taxon>Rhodospirillales</taxon>
        <taxon>Dongiaceae</taxon>
        <taxon>Dongia</taxon>
    </lineage>
</organism>
<sequence>MGRTVSHQGFMTGELLVAMPQMRDARFTRSVIYICAHTSDGAMGLVVNRLVGSLTFPDLLQQLNIDSQGMGEHIRIRSGGPVETGRGFVLHSTDYVDDATLKVGDLVGLTATIDILKDIASGSGPRRSILALGYAGWGPGQLDQELQANAWLTVPADEELIFDDGLNDKWERSLHKIGVDFTFLTADAGHA</sequence>
<dbReference type="PANTHER" id="PTHR30327:SF1">
    <property type="entry name" value="UPF0301 PROTEIN YQGE"/>
    <property type="match status" value="1"/>
</dbReference>
<dbReference type="NCBIfam" id="NF001268">
    <property type="entry name" value="PRK00228.1-4"/>
    <property type="match status" value="1"/>
</dbReference>
<comment type="similarity">
    <text evidence="1 2">Belongs to the UPF0301 (AlgH) family.</text>
</comment>
<dbReference type="HAMAP" id="MF_00758">
    <property type="entry name" value="UPF0301"/>
    <property type="match status" value="1"/>
</dbReference>
<protein>
    <recommendedName>
        <fullName evidence="2">UPF0301 protein Q8A70_04910</fullName>
    </recommendedName>
</protein>
<dbReference type="InterPro" id="IPR003774">
    <property type="entry name" value="AlgH-like"/>
</dbReference>
<evidence type="ECO:0000313" key="4">
    <source>
        <dbReference type="Proteomes" id="UP001230156"/>
    </source>
</evidence>
<proteinExistence type="inferred from homology"/>
<dbReference type="RefSeq" id="WP_379954401.1">
    <property type="nucleotide sequence ID" value="NZ_JAUYVI010000002.1"/>
</dbReference>
<dbReference type="EMBL" id="JAUYVI010000002">
    <property type="protein sequence ID" value="MDQ7246990.1"/>
    <property type="molecule type" value="Genomic_DNA"/>
</dbReference>
<dbReference type="Proteomes" id="UP001230156">
    <property type="component" value="Unassembled WGS sequence"/>
</dbReference>
<reference evidence="4" key="1">
    <citation type="submission" date="2023-08" db="EMBL/GenBank/DDBJ databases">
        <title>Rhodospirillaceae gen. nov., a novel taxon isolated from the Yangtze River Yuezi River estuary sludge.</title>
        <authorList>
            <person name="Ruan L."/>
        </authorList>
    </citation>
    <scope>NUCLEOTIDE SEQUENCE [LARGE SCALE GENOMIC DNA]</scope>
    <source>
        <strain evidence="4">R-7</strain>
    </source>
</reference>
<evidence type="ECO:0000256" key="2">
    <source>
        <dbReference type="HAMAP-Rule" id="MF_00758"/>
    </source>
</evidence>
<name>A0ABU0YIH8_9PROT</name>